<dbReference type="GO" id="GO:0008237">
    <property type="term" value="F:metallopeptidase activity"/>
    <property type="evidence" value="ECO:0007669"/>
    <property type="project" value="UniProtKB-KW"/>
</dbReference>
<dbReference type="InterPro" id="IPR003675">
    <property type="entry name" value="Rce1/LyrA-like_dom"/>
</dbReference>
<protein>
    <submittedName>
        <fullName evidence="3">CPBP family intramembrane metalloprotease</fullName>
    </submittedName>
</protein>
<dbReference type="GO" id="GO:0080120">
    <property type="term" value="P:CAAX-box protein maturation"/>
    <property type="evidence" value="ECO:0007669"/>
    <property type="project" value="UniProtKB-ARBA"/>
</dbReference>
<feature type="transmembrane region" description="Helical" evidence="1">
    <location>
        <begin position="63"/>
        <end position="84"/>
    </location>
</feature>
<feature type="transmembrane region" description="Helical" evidence="1">
    <location>
        <begin position="175"/>
        <end position="198"/>
    </location>
</feature>
<feature type="transmembrane region" description="Helical" evidence="1">
    <location>
        <begin position="210"/>
        <end position="229"/>
    </location>
</feature>
<proteinExistence type="predicted"/>
<dbReference type="Proteomes" id="UP000460221">
    <property type="component" value="Unassembled WGS sequence"/>
</dbReference>
<comment type="caution">
    <text evidence="3">The sequence shown here is derived from an EMBL/GenBank/DDBJ whole genome shotgun (WGS) entry which is preliminary data.</text>
</comment>
<dbReference type="GO" id="GO:0004175">
    <property type="term" value="F:endopeptidase activity"/>
    <property type="evidence" value="ECO:0007669"/>
    <property type="project" value="UniProtKB-ARBA"/>
</dbReference>
<feature type="transmembrane region" description="Helical" evidence="1">
    <location>
        <begin position="38"/>
        <end position="57"/>
    </location>
</feature>
<keyword evidence="1" id="KW-0472">Membrane</keyword>
<keyword evidence="3" id="KW-0378">Hydrolase</keyword>
<evidence type="ECO:0000259" key="2">
    <source>
        <dbReference type="Pfam" id="PF02517"/>
    </source>
</evidence>
<feature type="domain" description="CAAX prenyl protease 2/Lysostaphin resistance protein A-like" evidence="2">
    <location>
        <begin position="140"/>
        <end position="223"/>
    </location>
</feature>
<dbReference type="Pfam" id="PF02517">
    <property type="entry name" value="Rce1-like"/>
    <property type="match status" value="1"/>
</dbReference>
<keyword evidence="3" id="KW-0645">Protease</keyword>
<sequence length="233" mass="24544">MIVSALRRLAVDGLHRAGLVGRSPDVEEPRATVVRRRAIVVATLVAGSVLLGFSLNADPGSTGFYVLTLCLAAVWAGGALLSGPLHLGRQRQRRPVIGPIVLGFVLVGVFVVGALVVREIGPLDRLVQSVLDLARQGTGPLVVLVTVLNGIAEEVYFRGALYAALGRYRPVLLTAVIYTVATLATGNLMLAFAALVLAPVLGLQRRATGGILASTLTHITWSVSMIFVLPPLF</sequence>
<evidence type="ECO:0000313" key="3">
    <source>
        <dbReference type="EMBL" id="MTD16034.1"/>
    </source>
</evidence>
<feature type="transmembrane region" description="Helical" evidence="1">
    <location>
        <begin position="96"/>
        <end position="117"/>
    </location>
</feature>
<evidence type="ECO:0000256" key="1">
    <source>
        <dbReference type="SAM" id="Phobius"/>
    </source>
</evidence>
<keyword evidence="3" id="KW-0482">Metalloprotease</keyword>
<keyword evidence="4" id="KW-1185">Reference proteome</keyword>
<keyword evidence="1" id="KW-0812">Transmembrane</keyword>
<dbReference type="AlphaFoldDB" id="A0A7K1FTA1"/>
<gene>
    <name evidence="3" type="ORF">GIS00_19030</name>
</gene>
<accession>A0A7K1FTA1</accession>
<keyword evidence="1" id="KW-1133">Transmembrane helix</keyword>
<dbReference type="GO" id="GO:0006508">
    <property type="term" value="P:proteolysis"/>
    <property type="evidence" value="ECO:0007669"/>
    <property type="project" value="UniProtKB-KW"/>
</dbReference>
<evidence type="ECO:0000313" key="4">
    <source>
        <dbReference type="Proteomes" id="UP000460221"/>
    </source>
</evidence>
<organism evidence="3 4">
    <name type="scientific">Nakamurella alba</name>
    <dbReference type="NCBI Taxonomy" id="2665158"/>
    <lineage>
        <taxon>Bacteria</taxon>
        <taxon>Bacillati</taxon>
        <taxon>Actinomycetota</taxon>
        <taxon>Actinomycetes</taxon>
        <taxon>Nakamurellales</taxon>
        <taxon>Nakamurellaceae</taxon>
        <taxon>Nakamurella</taxon>
    </lineage>
</organism>
<reference evidence="3 4" key="1">
    <citation type="submission" date="2019-11" db="EMBL/GenBank/DDBJ databases">
        <authorList>
            <person name="Jiang L.-Q."/>
        </authorList>
    </citation>
    <scope>NUCLEOTIDE SEQUENCE [LARGE SCALE GENOMIC DNA]</scope>
    <source>
        <strain evidence="3 4">YIM 132087</strain>
    </source>
</reference>
<name>A0A7K1FTA1_9ACTN</name>
<dbReference type="EMBL" id="WLYK01000008">
    <property type="protein sequence ID" value="MTD16034.1"/>
    <property type="molecule type" value="Genomic_DNA"/>
</dbReference>